<organism evidence="1">
    <name type="scientific">Desulfofervidus auxilii</name>
    <dbReference type="NCBI Taxonomy" id="1621989"/>
    <lineage>
        <taxon>Bacteria</taxon>
        <taxon>Pseudomonadati</taxon>
        <taxon>Thermodesulfobacteriota</taxon>
        <taxon>Candidatus Desulfofervidia</taxon>
        <taxon>Candidatus Desulfofervidales</taxon>
        <taxon>Candidatus Desulfofervidaceae</taxon>
        <taxon>Candidatus Desulfofervidus</taxon>
    </lineage>
</organism>
<evidence type="ECO:0000313" key="1">
    <source>
        <dbReference type="EMBL" id="HEB74641.1"/>
    </source>
</evidence>
<feature type="non-terminal residue" evidence="1">
    <location>
        <position position="1"/>
    </location>
</feature>
<dbReference type="EMBL" id="DRKW01000322">
    <property type="protein sequence ID" value="HEB74641.1"/>
    <property type="molecule type" value="Genomic_DNA"/>
</dbReference>
<protein>
    <submittedName>
        <fullName evidence="1">Tetratricopeptide repeat protein</fullName>
    </submittedName>
</protein>
<dbReference type="InterPro" id="IPR019734">
    <property type="entry name" value="TPR_rpt"/>
</dbReference>
<sequence length="46" mass="5102">AIDYANLGLCLKALGEKEQAKFYCQRALSLDPSLDFAKKALEELGR</sequence>
<dbReference type="Pfam" id="PF00515">
    <property type="entry name" value="TPR_1"/>
    <property type="match status" value="1"/>
</dbReference>
<gene>
    <name evidence="1" type="ORF">ENJ03_05415</name>
</gene>
<comment type="caution">
    <text evidence="1">The sequence shown here is derived from an EMBL/GenBank/DDBJ whole genome shotgun (WGS) entry which is preliminary data.</text>
</comment>
<dbReference type="Proteomes" id="UP000886268">
    <property type="component" value="Unassembled WGS sequence"/>
</dbReference>
<dbReference type="Gene3D" id="1.25.40.10">
    <property type="entry name" value="Tetratricopeptide repeat domain"/>
    <property type="match status" value="1"/>
</dbReference>
<dbReference type="AlphaFoldDB" id="A0A7V1I558"/>
<proteinExistence type="predicted"/>
<dbReference type="SMART" id="SM00028">
    <property type="entry name" value="TPR"/>
    <property type="match status" value="1"/>
</dbReference>
<accession>A0A7V1I558</accession>
<name>A0A7V1I558_DESA2</name>
<dbReference type="InterPro" id="IPR011990">
    <property type="entry name" value="TPR-like_helical_dom_sf"/>
</dbReference>
<dbReference type="SUPFAM" id="SSF48452">
    <property type="entry name" value="TPR-like"/>
    <property type="match status" value="1"/>
</dbReference>
<reference evidence="1" key="1">
    <citation type="journal article" date="2020" name="mSystems">
        <title>Genome- and Community-Level Interaction Insights into Carbon Utilization and Element Cycling Functions of Hydrothermarchaeota in Hydrothermal Sediment.</title>
        <authorList>
            <person name="Zhou Z."/>
            <person name="Liu Y."/>
            <person name="Xu W."/>
            <person name="Pan J."/>
            <person name="Luo Z.H."/>
            <person name="Li M."/>
        </authorList>
    </citation>
    <scope>NUCLEOTIDE SEQUENCE [LARGE SCALE GENOMIC DNA]</scope>
    <source>
        <strain evidence="1">HyVt-45</strain>
    </source>
</reference>